<organism evidence="4 5">
    <name type="scientific">Chloropicon primus</name>
    <dbReference type="NCBI Taxonomy" id="1764295"/>
    <lineage>
        <taxon>Eukaryota</taxon>
        <taxon>Viridiplantae</taxon>
        <taxon>Chlorophyta</taxon>
        <taxon>Chloropicophyceae</taxon>
        <taxon>Chloropicales</taxon>
        <taxon>Chloropicaceae</taxon>
        <taxon>Chloropicon</taxon>
    </lineage>
</organism>
<evidence type="ECO:0000313" key="4">
    <source>
        <dbReference type="EMBL" id="QDZ25176.1"/>
    </source>
</evidence>
<dbReference type="GO" id="GO:0016747">
    <property type="term" value="F:acyltransferase activity, transferring groups other than amino-acyl groups"/>
    <property type="evidence" value="ECO:0007669"/>
    <property type="project" value="InterPro"/>
</dbReference>
<dbReference type="PANTHER" id="PTHR36927:SF4">
    <property type="entry name" value="BLR5718 PROTEIN"/>
    <property type="match status" value="1"/>
</dbReference>
<dbReference type="EMBL" id="CP031049">
    <property type="protein sequence ID" value="QDZ25176.1"/>
    <property type="molecule type" value="Genomic_DNA"/>
</dbReference>
<dbReference type="Proteomes" id="UP000316726">
    <property type="component" value="Chromosome 16"/>
</dbReference>
<feature type="transmembrane region" description="Helical" evidence="2">
    <location>
        <begin position="7"/>
        <end position="26"/>
    </location>
</feature>
<dbReference type="AlphaFoldDB" id="A0A5B8MYP4"/>
<evidence type="ECO:0000259" key="3">
    <source>
        <dbReference type="Pfam" id="PF01757"/>
    </source>
</evidence>
<proteinExistence type="predicted"/>
<feature type="transmembrane region" description="Helical" evidence="2">
    <location>
        <begin position="434"/>
        <end position="467"/>
    </location>
</feature>
<gene>
    <name evidence="4" type="ORF">A3770_16p76940</name>
</gene>
<evidence type="ECO:0000256" key="1">
    <source>
        <dbReference type="SAM" id="MobiDB-lite"/>
    </source>
</evidence>
<feature type="transmembrane region" description="Helical" evidence="2">
    <location>
        <begin position="228"/>
        <end position="246"/>
    </location>
</feature>
<feature type="transmembrane region" description="Helical" evidence="2">
    <location>
        <begin position="266"/>
        <end position="283"/>
    </location>
</feature>
<feature type="transmembrane region" description="Helical" evidence="2">
    <location>
        <begin position="362"/>
        <end position="384"/>
    </location>
</feature>
<feature type="domain" description="Acyltransferase 3" evidence="3">
    <location>
        <begin position="172"/>
        <end position="474"/>
    </location>
</feature>
<keyword evidence="2" id="KW-0812">Transmembrane</keyword>
<feature type="transmembrane region" description="Helical" evidence="2">
    <location>
        <begin position="331"/>
        <end position="350"/>
    </location>
</feature>
<dbReference type="OrthoDB" id="4141464at2759"/>
<feature type="transmembrane region" description="Helical" evidence="2">
    <location>
        <begin position="404"/>
        <end position="422"/>
    </location>
</feature>
<feature type="region of interest" description="Disordered" evidence="1">
    <location>
        <begin position="68"/>
        <end position="103"/>
    </location>
</feature>
<keyword evidence="2" id="KW-1133">Transmembrane helix</keyword>
<dbReference type="InterPro" id="IPR050623">
    <property type="entry name" value="Glucan_succinyl_AcylTrfase"/>
</dbReference>
<dbReference type="Pfam" id="PF01757">
    <property type="entry name" value="Acyl_transf_3"/>
    <property type="match status" value="1"/>
</dbReference>
<feature type="compositionally biased region" description="Basic and acidic residues" evidence="1">
    <location>
        <begin position="76"/>
        <end position="99"/>
    </location>
</feature>
<protein>
    <recommendedName>
        <fullName evidence="3">Acyltransferase 3 domain-containing protein</fullName>
    </recommendedName>
</protein>
<feature type="transmembrane region" description="Helical" evidence="2">
    <location>
        <begin position="295"/>
        <end position="311"/>
    </location>
</feature>
<reference evidence="4 5" key="1">
    <citation type="submission" date="2018-07" db="EMBL/GenBank/DDBJ databases">
        <title>The complete nuclear genome of the prasinophyte Chloropicon primus (CCMP1205).</title>
        <authorList>
            <person name="Pombert J.-F."/>
            <person name="Otis C."/>
            <person name="Turmel M."/>
            <person name="Lemieux C."/>
        </authorList>
    </citation>
    <scope>NUCLEOTIDE SEQUENCE [LARGE SCALE GENOMIC DNA]</scope>
    <source>
        <strain evidence="4 5">CCMP1205</strain>
    </source>
</reference>
<evidence type="ECO:0000256" key="2">
    <source>
        <dbReference type="SAM" id="Phobius"/>
    </source>
</evidence>
<keyword evidence="2" id="KW-0472">Membrane</keyword>
<feature type="transmembrane region" description="Helical" evidence="2">
    <location>
        <begin position="187"/>
        <end position="207"/>
    </location>
</feature>
<dbReference type="PANTHER" id="PTHR36927">
    <property type="entry name" value="BLR4337 PROTEIN"/>
    <property type="match status" value="1"/>
</dbReference>
<keyword evidence="5" id="KW-1185">Reference proteome</keyword>
<accession>A0A5B8MYP4</accession>
<feature type="transmembrane region" description="Helical" evidence="2">
    <location>
        <begin position="38"/>
        <end position="59"/>
    </location>
</feature>
<name>A0A5B8MYP4_9CHLO</name>
<sequence length="521" mass="57289">MWLTTLISILYFGVAAYLFIEIAHFHAAATAPDIASGYFQACNCFLFGLLGLCCVHWPAIASLFHGRSKDAGSPAGEKETVVDEGDEKQTCGDEGCKEAGEDDASPAPVAVVVDPKPAIKRQVTYLMNLKTFLTFIVVTHHTVCLFTGCFANIQTMIINPNDPANADPTGIYDGTVKPRTFLTGASWFLTINQGYFMAAFFLISGYFCPKSLDRKGFRAFVADKIVRLGGPLVLWSAAFRPLVTLFEQAYAGAPLTYEYDPGVCWFLLWLLNFSIAYAVVAQFTPKVKVGMPHPFVLLVIGMGLGGVFYAIKKAIGPWDYFGGMNMWTYGASMYIPFFAAGALGGRNHWLKSVEEMKTWVVWTLRVIVVGFWVVYFLLIAQYTIPIPSVHMDPILGGTLPNPPYAVAMTLAIMQLFHQYFNATPQSQFMRNAGASAYIVYVIQGLALGISGIIFVEILKAAGVPIVFEGMLFFAVGPDGKPTALSNGWIWGGWALVFVLTQLIVWPLGFFARKLPILNKMF</sequence>
<dbReference type="InterPro" id="IPR002656">
    <property type="entry name" value="Acyl_transf_3_dom"/>
</dbReference>
<feature type="transmembrane region" description="Helical" evidence="2">
    <location>
        <begin position="487"/>
        <end position="511"/>
    </location>
</feature>
<evidence type="ECO:0000313" key="5">
    <source>
        <dbReference type="Proteomes" id="UP000316726"/>
    </source>
</evidence>
<feature type="transmembrane region" description="Helical" evidence="2">
    <location>
        <begin position="131"/>
        <end position="153"/>
    </location>
</feature>